<evidence type="ECO:0000313" key="2">
    <source>
        <dbReference type="Proteomes" id="UP001266305"/>
    </source>
</evidence>
<dbReference type="Proteomes" id="UP001266305">
    <property type="component" value="Unassembled WGS sequence"/>
</dbReference>
<feature type="non-terminal residue" evidence="1">
    <location>
        <position position="1"/>
    </location>
</feature>
<accession>A0ABQ9TQE8</accession>
<dbReference type="EMBL" id="JASSZA010000020">
    <property type="protein sequence ID" value="KAK2086392.1"/>
    <property type="molecule type" value="Genomic_DNA"/>
</dbReference>
<proteinExistence type="predicted"/>
<reference evidence="1 2" key="1">
    <citation type="submission" date="2023-05" db="EMBL/GenBank/DDBJ databases">
        <title>B98-5 Cell Line De Novo Hybrid Assembly: An Optical Mapping Approach.</title>
        <authorList>
            <person name="Kananen K."/>
            <person name="Auerbach J.A."/>
            <person name="Kautto E."/>
            <person name="Blachly J.S."/>
        </authorList>
    </citation>
    <scope>NUCLEOTIDE SEQUENCE [LARGE SCALE GENOMIC DNA]</scope>
    <source>
        <strain evidence="1">B95-8</strain>
        <tissue evidence="1">Cell line</tissue>
    </source>
</reference>
<gene>
    <name evidence="1" type="ORF">P7K49_035817</name>
</gene>
<protein>
    <submittedName>
        <fullName evidence="1">Uncharacterized protein</fullName>
    </submittedName>
</protein>
<sequence length="59" mass="6236">SASTGSAVRRHSQVTVHQGCFLFHLATPETCGACVRYSAGRGRANRAASLSVFPGGWEE</sequence>
<organism evidence="1 2">
    <name type="scientific">Saguinus oedipus</name>
    <name type="common">Cotton-top tamarin</name>
    <name type="synonym">Oedipomidas oedipus</name>
    <dbReference type="NCBI Taxonomy" id="9490"/>
    <lineage>
        <taxon>Eukaryota</taxon>
        <taxon>Metazoa</taxon>
        <taxon>Chordata</taxon>
        <taxon>Craniata</taxon>
        <taxon>Vertebrata</taxon>
        <taxon>Euteleostomi</taxon>
        <taxon>Mammalia</taxon>
        <taxon>Eutheria</taxon>
        <taxon>Euarchontoglires</taxon>
        <taxon>Primates</taxon>
        <taxon>Haplorrhini</taxon>
        <taxon>Platyrrhini</taxon>
        <taxon>Cebidae</taxon>
        <taxon>Callitrichinae</taxon>
        <taxon>Saguinus</taxon>
    </lineage>
</organism>
<name>A0ABQ9TQE8_SAGOE</name>
<evidence type="ECO:0000313" key="1">
    <source>
        <dbReference type="EMBL" id="KAK2086392.1"/>
    </source>
</evidence>
<comment type="caution">
    <text evidence="1">The sequence shown here is derived from an EMBL/GenBank/DDBJ whole genome shotgun (WGS) entry which is preliminary data.</text>
</comment>
<keyword evidence="2" id="KW-1185">Reference proteome</keyword>